<feature type="binding site" evidence="3">
    <location>
        <position position="259"/>
    </location>
    <ligand>
        <name>NADP(+)</name>
        <dbReference type="ChEBI" id="CHEBI:58349"/>
    </ligand>
</feature>
<dbReference type="InterPro" id="IPR041121">
    <property type="entry name" value="SDH_C"/>
</dbReference>
<evidence type="ECO:0000256" key="3">
    <source>
        <dbReference type="HAMAP-Rule" id="MF_00222"/>
    </source>
</evidence>
<evidence type="ECO:0000313" key="7">
    <source>
        <dbReference type="Proteomes" id="UP000636579"/>
    </source>
</evidence>
<name>A0ABR9JA01_9MICC</name>
<dbReference type="Pfam" id="PF18317">
    <property type="entry name" value="SDH_C"/>
    <property type="match status" value="1"/>
</dbReference>
<evidence type="ECO:0000256" key="2">
    <source>
        <dbReference type="ARBA" id="ARBA00023141"/>
    </source>
</evidence>
<keyword evidence="7" id="KW-1185">Reference proteome</keyword>
<comment type="similarity">
    <text evidence="3">Belongs to the shikimate dehydrogenase family.</text>
</comment>
<dbReference type="RefSeq" id="WP_318779888.1">
    <property type="nucleotide sequence ID" value="NZ_JADBEE010000002.1"/>
</dbReference>
<feature type="binding site" evidence="3">
    <location>
        <begin position="143"/>
        <end position="147"/>
    </location>
    <ligand>
        <name>NADP(+)</name>
        <dbReference type="ChEBI" id="CHEBI:58349"/>
    </ligand>
</feature>
<organism evidence="6 7">
    <name type="scientific">Nesterenkonia halotolerans</name>
    <dbReference type="NCBI Taxonomy" id="225325"/>
    <lineage>
        <taxon>Bacteria</taxon>
        <taxon>Bacillati</taxon>
        <taxon>Actinomycetota</taxon>
        <taxon>Actinomycetes</taxon>
        <taxon>Micrococcales</taxon>
        <taxon>Micrococcaceae</taxon>
        <taxon>Nesterenkonia</taxon>
    </lineage>
</organism>
<feature type="binding site" evidence="3">
    <location>
        <begin position="26"/>
        <end position="28"/>
    </location>
    <ligand>
        <name>shikimate</name>
        <dbReference type="ChEBI" id="CHEBI:36208"/>
    </ligand>
</feature>
<feature type="binding site" evidence="3">
    <location>
        <position position="103"/>
    </location>
    <ligand>
        <name>shikimate</name>
        <dbReference type="ChEBI" id="CHEBI:36208"/>
    </ligand>
</feature>
<dbReference type="InterPro" id="IPR046346">
    <property type="entry name" value="Aminoacid_DH-like_N_sf"/>
</dbReference>
<proteinExistence type="inferred from homology"/>
<dbReference type="NCBIfam" id="NF009201">
    <property type="entry name" value="PRK12549.1"/>
    <property type="match status" value="1"/>
</dbReference>
<feature type="active site" description="Proton acceptor" evidence="3">
    <location>
        <position position="82"/>
    </location>
</feature>
<comment type="caution">
    <text evidence="3">Lacks conserved residue(s) required for the propagation of feature annotation.</text>
</comment>
<reference evidence="6 7" key="1">
    <citation type="submission" date="2020-10" db="EMBL/GenBank/DDBJ databases">
        <title>Sequencing the genomes of 1000 actinobacteria strains.</title>
        <authorList>
            <person name="Klenk H.-P."/>
        </authorList>
    </citation>
    <scope>NUCLEOTIDE SEQUENCE [LARGE SCALE GENOMIC DNA]</scope>
    <source>
        <strain evidence="6 7">DSM 15474</strain>
    </source>
</reference>
<keyword evidence="2 3" id="KW-0057">Aromatic amino acid biosynthesis</keyword>
<keyword evidence="3" id="KW-0521">NADP</keyword>
<dbReference type="HAMAP" id="MF_00222">
    <property type="entry name" value="Shikimate_DH_AroE"/>
    <property type="match status" value="1"/>
</dbReference>
<dbReference type="EMBL" id="JADBEE010000002">
    <property type="protein sequence ID" value="MBE1515825.1"/>
    <property type="molecule type" value="Genomic_DNA"/>
</dbReference>
<dbReference type="Gene3D" id="3.40.50.720">
    <property type="entry name" value="NAD(P)-binding Rossmann-like Domain"/>
    <property type="match status" value="1"/>
</dbReference>
<dbReference type="CDD" id="cd01065">
    <property type="entry name" value="NAD_bind_Shikimate_DH"/>
    <property type="match status" value="1"/>
</dbReference>
<comment type="subunit">
    <text evidence="3">Homodimer.</text>
</comment>
<gene>
    <name evidence="3" type="primary">aroE</name>
    <name evidence="6" type="ORF">H4W26_002617</name>
</gene>
<comment type="catalytic activity">
    <reaction evidence="3">
        <text>shikimate + NADP(+) = 3-dehydroshikimate + NADPH + H(+)</text>
        <dbReference type="Rhea" id="RHEA:17737"/>
        <dbReference type="ChEBI" id="CHEBI:15378"/>
        <dbReference type="ChEBI" id="CHEBI:16630"/>
        <dbReference type="ChEBI" id="CHEBI:36208"/>
        <dbReference type="ChEBI" id="CHEBI:57783"/>
        <dbReference type="ChEBI" id="CHEBI:58349"/>
        <dbReference type="EC" id="1.1.1.25"/>
    </reaction>
</comment>
<feature type="binding site" evidence="3">
    <location>
        <position position="238"/>
    </location>
    <ligand>
        <name>shikimate</name>
        <dbReference type="ChEBI" id="CHEBI:36208"/>
    </ligand>
</feature>
<evidence type="ECO:0000313" key="6">
    <source>
        <dbReference type="EMBL" id="MBE1515825.1"/>
    </source>
</evidence>
<comment type="caution">
    <text evidence="6">The sequence shown here is derived from an EMBL/GenBank/DDBJ whole genome shotgun (WGS) entry which is preliminary data.</text>
</comment>
<accession>A0ABR9JA01</accession>
<evidence type="ECO:0000259" key="5">
    <source>
        <dbReference type="Pfam" id="PF18317"/>
    </source>
</evidence>
<dbReference type="Pfam" id="PF08501">
    <property type="entry name" value="Shikimate_dh_N"/>
    <property type="match status" value="1"/>
</dbReference>
<dbReference type="GO" id="GO:0004764">
    <property type="term" value="F:shikimate 3-dehydrogenase (NADP+) activity"/>
    <property type="evidence" value="ECO:0007669"/>
    <property type="project" value="UniProtKB-EC"/>
</dbReference>
<comment type="pathway">
    <text evidence="1 3">Metabolic intermediate biosynthesis; chorismate biosynthesis; chorismate from D-erythrose 4-phosphate and phosphoenolpyruvate: step 4/7.</text>
</comment>
<dbReference type="PANTHER" id="PTHR21089">
    <property type="entry name" value="SHIKIMATE DEHYDROGENASE"/>
    <property type="match status" value="1"/>
</dbReference>
<evidence type="ECO:0000259" key="4">
    <source>
        <dbReference type="Pfam" id="PF08501"/>
    </source>
</evidence>
<evidence type="ECO:0000256" key="1">
    <source>
        <dbReference type="ARBA" id="ARBA00004871"/>
    </source>
</evidence>
<keyword evidence="3 6" id="KW-0560">Oxidoreductase</keyword>
<dbReference type="Gene3D" id="3.40.50.10860">
    <property type="entry name" value="Leucine Dehydrogenase, chain A, domain 1"/>
    <property type="match status" value="1"/>
</dbReference>
<keyword evidence="3" id="KW-0028">Amino-acid biosynthesis</keyword>
<dbReference type="NCBIfam" id="NF001319">
    <property type="entry name" value="PRK00258.3-3"/>
    <property type="match status" value="1"/>
</dbReference>
<feature type="binding site" evidence="3">
    <location>
        <position position="236"/>
    </location>
    <ligand>
        <name>NADP(+)</name>
        <dbReference type="ChEBI" id="CHEBI:58349"/>
    </ligand>
</feature>
<comment type="function">
    <text evidence="3">Involved in the biosynthesis of the chorismate, which leads to the biosynthesis of aromatic amino acids. Catalyzes the reversible NADPH linked reduction of 3-dehydroshikimate (DHSA) to yield shikimate (SA).</text>
</comment>
<dbReference type="InterPro" id="IPR013708">
    <property type="entry name" value="Shikimate_DH-bd_N"/>
</dbReference>
<dbReference type="SUPFAM" id="SSF53223">
    <property type="entry name" value="Aminoacid dehydrogenase-like, N-terminal domain"/>
    <property type="match status" value="1"/>
</dbReference>
<dbReference type="Proteomes" id="UP000636579">
    <property type="component" value="Unassembled WGS sequence"/>
</dbReference>
<dbReference type="EC" id="1.1.1.25" evidence="3"/>
<protein>
    <recommendedName>
        <fullName evidence="3">Shikimate dehydrogenase (NADP(+))</fullName>
        <shortName evidence="3">SDH</shortName>
        <ecNumber evidence="3">1.1.1.25</ecNumber>
    </recommendedName>
</protein>
<feature type="binding site" evidence="3">
    <location>
        <position position="119"/>
    </location>
    <ligand>
        <name>shikimate</name>
        <dbReference type="ChEBI" id="CHEBI:36208"/>
    </ligand>
</feature>
<feature type="binding site" evidence="3">
    <location>
        <position position="266"/>
    </location>
    <ligand>
        <name>shikimate</name>
        <dbReference type="ChEBI" id="CHEBI:36208"/>
    </ligand>
</feature>
<dbReference type="SUPFAM" id="SSF51735">
    <property type="entry name" value="NAD(P)-binding Rossmann-fold domains"/>
    <property type="match status" value="1"/>
</dbReference>
<feature type="domain" description="SDH C-terminal" evidence="5">
    <location>
        <begin position="259"/>
        <end position="285"/>
    </location>
</feature>
<dbReference type="PANTHER" id="PTHR21089:SF1">
    <property type="entry name" value="BIFUNCTIONAL 3-DEHYDROQUINATE DEHYDRATASE_SHIKIMATE DEHYDROGENASE, CHLOROPLASTIC"/>
    <property type="match status" value="1"/>
</dbReference>
<feature type="binding site" evidence="3">
    <location>
        <position position="78"/>
    </location>
    <ligand>
        <name>shikimate</name>
        <dbReference type="ChEBI" id="CHEBI:36208"/>
    </ligand>
</feature>
<dbReference type="InterPro" id="IPR036291">
    <property type="entry name" value="NAD(P)-bd_dom_sf"/>
</dbReference>
<dbReference type="InterPro" id="IPR022893">
    <property type="entry name" value="Shikimate_DH_fam"/>
</dbReference>
<feature type="domain" description="Shikimate dehydrogenase substrate binding N-terminal" evidence="4">
    <location>
        <begin position="18"/>
        <end position="105"/>
    </location>
</feature>
<sequence length="305" mass="32231">MIETLRSTDTGRSILAGLIGHGVGPSLTPTMHELEGSRHGMRYIYRSIEFAGGEGSQEELGGLLQMAQRLGFNGLNITFPAKQSVVPLLDELGPSAAMIGAVNTVVFTDDGATVGHNTDVTGFQACIDDGLGETACGHVVLVGSGGAGSAVAHALVMRGVTSLSLVDVDLEKSATLARSLHTTHGFTAERAQPEHLPQLLQRADGVVNATPFGMAHHPGSPFDTELLQPRHWVADVVYRPVDTVLLRAAEERGCLTVSGLGMAMHQAADAFEIFTGETADRVSMLDDLNALIEAESPHPRATMHR</sequence>